<reference evidence="3" key="1">
    <citation type="submission" date="2017-02" db="EMBL/GenBank/DDBJ databases">
        <authorList>
            <person name="Varghese N."/>
            <person name="Submissions S."/>
        </authorList>
    </citation>
    <scope>NUCLEOTIDE SEQUENCE [LARGE SCALE GENOMIC DNA]</scope>
    <source>
        <strain evidence="3">DSM 22720</strain>
    </source>
</reference>
<dbReference type="Gene3D" id="3.40.50.2000">
    <property type="entry name" value="Glycogen Phosphorylase B"/>
    <property type="match status" value="1"/>
</dbReference>
<dbReference type="PANTHER" id="PTHR19959:SF119">
    <property type="entry name" value="FUNGAL LIPASE-LIKE DOMAIN-CONTAINING PROTEIN"/>
    <property type="match status" value="1"/>
</dbReference>
<evidence type="ECO:0000313" key="3">
    <source>
        <dbReference type="Proteomes" id="UP000190162"/>
    </source>
</evidence>
<name>A0A1T4VBC2_9GAMM</name>
<dbReference type="Pfam" id="PF20706">
    <property type="entry name" value="GT4-conflict"/>
    <property type="match status" value="1"/>
</dbReference>
<dbReference type="InterPro" id="IPR019734">
    <property type="entry name" value="TPR_rpt"/>
</dbReference>
<accession>A0A1T4VBC2</accession>
<protein>
    <submittedName>
        <fullName evidence="2">ATPase</fullName>
    </submittedName>
</protein>
<dbReference type="InterPro" id="IPR027417">
    <property type="entry name" value="P-loop_NTPase"/>
</dbReference>
<dbReference type="Pfam" id="PF13424">
    <property type="entry name" value="TPR_12"/>
    <property type="match status" value="1"/>
</dbReference>
<dbReference type="SUPFAM" id="SSF48452">
    <property type="entry name" value="TPR-like"/>
    <property type="match status" value="2"/>
</dbReference>
<evidence type="ECO:0000256" key="1">
    <source>
        <dbReference type="SAM" id="MobiDB-lite"/>
    </source>
</evidence>
<proteinExistence type="predicted"/>
<feature type="region of interest" description="Disordered" evidence="1">
    <location>
        <begin position="425"/>
        <end position="444"/>
    </location>
</feature>
<dbReference type="RefSeq" id="WP_078753771.1">
    <property type="nucleotide sequence ID" value="NZ_FUXU01000060.1"/>
</dbReference>
<dbReference type="SUPFAM" id="SSF53756">
    <property type="entry name" value="UDP-Glycosyltransferase/glycogen phosphorylase"/>
    <property type="match status" value="1"/>
</dbReference>
<dbReference type="SMART" id="SM00028">
    <property type="entry name" value="TPR"/>
    <property type="match status" value="5"/>
</dbReference>
<organism evidence="2 3">
    <name type="scientific">Enterovibrio nigricans DSM 22720</name>
    <dbReference type="NCBI Taxonomy" id="1121868"/>
    <lineage>
        <taxon>Bacteria</taxon>
        <taxon>Pseudomonadati</taxon>
        <taxon>Pseudomonadota</taxon>
        <taxon>Gammaproteobacteria</taxon>
        <taxon>Vibrionales</taxon>
        <taxon>Vibrionaceae</taxon>
        <taxon>Enterovibrio</taxon>
    </lineage>
</organism>
<dbReference type="PANTHER" id="PTHR19959">
    <property type="entry name" value="KINESIN LIGHT CHAIN"/>
    <property type="match status" value="1"/>
</dbReference>
<evidence type="ECO:0000313" key="2">
    <source>
        <dbReference type="EMBL" id="SKA62188.1"/>
    </source>
</evidence>
<dbReference type="SUPFAM" id="SSF52540">
    <property type="entry name" value="P-loop containing nucleoside triphosphate hydrolases"/>
    <property type="match status" value="1"/>
</dbReference>
<dbReference type="InterPro" id="IPR011990">
    <property type="entry name" value="TPR-like_helical_dom_sf"/>
</dbReference>
<dbReference type="Pfam" id="PF13374">
    <property type="entry name" value="TPR_10"/>
    <property type="match status" value="1"/>
</dbReference>
<dbReference type="Proteomes" id="UP000190162">
    <property type="component" value="Unassembled WGS sequence"/>
</dbReference>
<dbReference type="Gene3D" id="1.25.40.10">
    <property type="entry name" value="Tetratricopeptide repeat domain"/>
    <property type="match status" value="2"/>
</dbReference>
<keyword evidence="3" id="KW-1185">Reference proteome</keyword>
<gene>
    <name evidence="2" type="ORF">SAMN02745132_03577</name>
</gene>
<sequence>MEKGYTLVAFTDSWGYTKGGINAFNTDFLVGLKTAYQDSLTVVCVVLDCESKEVQDADSQGILLLKAHYKPESHDTAQIVLNKLAEEKHLSLDEERTVFLGHDRISGEIANLVAEQARGRSAVIHHMSYDHYESVAENAASRDAKIKQQKRIFKAASIKLAIGPLLRDALDDLTGSDDINMLIPGLADIDPRNTPPKTFSMFVSGRLDKDASKIKQGQLAVAACAAAVKRAVDSKEPKNLITSKLLLRGVSFENDADAYAQSEFALKQFAEEYAGRVININPLPYTTDRDELFDELKSTSAAAMPSWHEGFGLVAWEAIAAEIPLILSEGSGVYQLLEEAHPGCANGFTWPVDISGSTQAPYFSDSDLECVNRAITEIARDTISAKIKAKKLKSKLAAYTWAHCAETAVQAFGWDLKKGVVNSTPPHVTSSPTEYKTPSDIATPQQKPRLTTLTSVWQPDAGRAVSVLLRAGEEIVPFDTHREPELEQLVHWAQEKPYSLAVHLLRGAGGVGKTRLANELAKRLQQQGWNAGFYTSELATKLSNSACLEPDKPNLLIFDYAETRTDELIGLLKHVLSGQYQSRVRILLLARDSGEWWDNLPTKDTVTEPLLLGQATTGPVTIHSLYEAVQQRQSAFQSALQAYANVLSVKAPRSQPSLTAAHFAKPLYIQMLALLTLHGEQPSAASSITKAILNHEQRYWAAALNSNQSVANSKQAKKLLALVTLAGNFRTAREASSFWRGVDDSNLSPREFSNLFDCLAPLYPGAQGLQAIRPDLLGEELVSGAIVLAGGDTLLDVVLGANSSQQMKEHALTILARVADYRAEIQPALTQAFTNNFSGLVPSLIKVAQEANSCLPRLAEQAFSHLAKNTQHSVAAQIKDLVTYDSTALNYLVCAADKVLFDHALKKASKVSHKKRAQTQSELARTATNFSASLARIGQHQLAKQHTEQAVAIYEQLTEESPQRYLPDSATSLSNCAGHLSEVGEYQVAKQYAERALAIREQLAEESPQRYLPDLATSLSNYAGHLSEVGEYQMAKQYAERALEIREQLAEESPQRYLPGLATSLNNYASHLSNVGEYQVAIESAERALEIREQLAEVSPQRYLSDLATSLSNYASHLSGVGEYQLAMESAERALYLCEQLAEVSPQRYLSDLAASLSNYASHLSGVGEYQASLTYAKRAESLLQPLVEELPQRHAFVYCNLLVSSRLIGWLNCEEETSVDTDVSRWVSYLNHEQSEKLAFIQRWMSNFIEGETELSELNILHANYQSFKRNQQVSLESYYHLLCARLFALGCLPNAEQWQKEWHQYQESKNQNLPKWLYSVAERLGFDLLHS</sequence>
<dbReference type="EMBL" id="FUXU01000060">
    <property type="protein sequence ID" value="SKA62188.1"/>
    <property type="molecule type" value="Genomic_DNA"/>
</dbReference>
<dbReference type="OrthoDB" id="9801609at2"/>